<gene>
    <name evidence="2" type="ORF">C2S_8026</name>
</gene>
<accession>A0A9Q9UAH4</accession>
<name>A0A9Q9UAH4_FUSFU</name>
<evidence type="ECO:0000256" key="1">
    <source>
        <dbReference type="SAM" id="MobiDB-lite"/>
    </source>
</evidence>
<dbReference type="AlphaFoldDB" id="A0A9Q9UAH4"/>
<dbReference type="Proteomes" id="UP000760494">
    <property type="component" value="Unassembled WGS sequence"/>
</dbReference>
<sequence>MRGDYKEVLVHVIATLINLIRTGLSRHVTIHEIHMGLISPKFIWHRHMKASNDQYKPLSYRPAIILCPKAPKGDELILSPKMTKEYVDVGLIVGDVPEKHSRKGTPTKGSRHQDPWKGPELWHMPLGEPHNKAKFKQADRIIVLHKLNKSGDDYLRQATTYWEDYVTGSDSYKAMYSGLSACKIDEEVSDQPGFVDSLRGRRMCDELIRLQDRRIQKDLDLLPREAGISDAAHTLAVIRIQPSWPRSWSGRGSAGRGQYAVYQKIELSVRPRQEHDDSAAIEDDIAGDIHDLLEDSDSKL</sequence>
<evidence type="ECO:0000313" key="3">
    <source>
        <dbReference type="Proteomes" id="UP000760494"/>
    </source>
</evidence>
<feature type="region of interest" description="Disordered" evidence="1">
    <location>
        <begin position="97"/>
        <end position="118"/>
    </location>
</feature>
<organism evidence="2 3">
    <name type="scientific">Fusarium fujikuroi</name>
    <name type="common">Bakanae and foot rot disease fungus</name>
    <name type="synonym">Gibberella fujikuroi</name>
    <dbReference type="NCBI Taxonomy" id="5127"/>
    <lineage>
        <taxon>Eukaryota</taxon>
        <taxon>Fungi</taxon>
        <taxon>Dikarya</taxon>
        <taxon>Ascomycota</taxon>
        <taxon>Pezizomycotina</taxon>
        <taxon>Sordariomycetes</taxon>
        <taxon>Hypocreomycetidae</taxon>
        <taxon>Hypocreales</taxon>
        <taxon>Nectriaceae</taxon>
        <taxon>Fusarium</taxon>
        <taxon>Fusarium fujikuroi species complex</taxon>
    </lineage>
</organism>
<dbReference type="EMBL" id="CABFJX010000290">
    <property type="protein sequence ID" value="VTT70465.1"/>
    <property type="molecule type" value="Genomic_DNA"/>
</dbReference>
<proteinExistence type="predicted"/>
<evidence type="ECO:0000313" key="2">
    <source>
        <dbReference type="EMBL" id="VTT70465.1"/>
    </source>
</evidence>
<reference evidence="2" key="1">
    <citation type="submission" date="2019-05" db="EMBL/GenBank/DDBJ databases">
        <authorList>
            <person name="Piombo E."/>
        </authorList>
    </citation>
    <scope>NUCLEOTIDE SEQUENCE</scope>
    <source>
        <strain evidence="2">C2S</strain>
    </source>
</reference>
<protein>
    <submittedName>
        <fullName evidence="2">Uncharacterized protein</fullName>
    </submittedName>
</protein>
<comment type="caution">
    <text evidence="2">The sequence shown here is derived from an EMBL/GenBank/DDBJ whole genome shotgun (WGS) entry which is preliminary data.</text>
</comment>